<dbReference type="Proteomes" id="UP000317122">
    <property type="component" value="Unassembled WGS sequence"/>
</dbReference>
<proteinExistence type="predicted"/>
<protein>
    <submittedName>
        <fullName evidence="1">Uncharacterized protein</fullName>
    </submittedName>
</protein>
<evidence type="ECO:0000313" key="2">
    <source>
        <dbReference type="Proteomes" id="UP000317122"/>
    </source>
</evidence>
<dbReference type="AlphaFoldDB" id="A0A562NLZ1"/>
<keyword evidence="2" id="KW-1185">Reference proteome</keyword>
<accession>A0A562NLZ1</accession>
<evidence type="ECO:0000313" key="1">
    <source>
        <dbReference type="EMBL" id="TWI33090.1"/>
    </source>
</evidence>
<comment type="caution">
    <text evidence="1">The sequence shown here is derived from an EMBL/GenBank/DDBJ whole genome shotgun (WGS) entry which is preliminary data.</text>
</comment>
<sequence>MKALLNGFQYTIAVAPPARDLAQAELANEIERASGCHFQLLLDHRARDERSRQGVIDEPRQPRVSALPLQASQHPFPRQGQAVVLLQAERGGFRNCIEAGR</sequence>
<name>A0A562NLZ1_9HYPH</name>
<gene>
    <name evidence="1" type="ORF">IQ26_04090</name>
</gene>
<dbReference type="EMBL" id="VLKT01000026">
    <property type="protein sequence ID" value="TWI33090.1"/>
    <property type="molecule type" value="Genomic_DNA"/>
</dbReference>
<organism evidence="1 2">
    <name type="scientific">Mesorhizobium tianshanense</name>
    <dbReference type="NCBI Taxonomy" id="39844"/>
    <lineage>
        <taxon>Bacteria</taxon>
        <taxon>Pseudomonadati</taxon>
        <taxon>Pseudomonadota</taxon>
        <taxon>Alphaproteobacteria</taxon>
        <taxon>Hyphomicrobiales</taxon>
        <taxon>Phyllobacteriaceae</taxon>
        <taxon>Mesorhizobium</taxon>
    </lineage>
</organism>
<reference evidence="1 2" key="1">
    <citation type="journal article" date="2015" name="Stand. Genomic Sci.">
        <title>Genomic Encyclopedia of Bacterial and Archaeal Type Strains, Phase III: the genomes of soil and plant-associated and newly described type strains.</title>
        <authorList>
            <person name="Whitman W.B."/>
            <person name="Woyke T."/>
            <person name="Klenk H.P."/>
            <person name="Zhou Y."/>
            <person name="Lilburn T.G."/>
            <person name="Beck B.J."/>
            <person name="De Vos P."/>
            <person name="Vandamme P."/>
            <person name="Eisen J.A."/>
            <person name="Garrity G."/>
            <person name="Hugenholtz P."/>
            <person name="Kyrpides N.C."/>
        </authorList>
    </citation>
    <scope>NUCLEOTIDE SEQUENCE [LARGE SCALE GENOMIC DNA]</scope>
    <source>
        <strain evidence="1 2">CGMCC 1.2546</strain>
    </source>
</reference>